<dbReference type="SUPFAM" id="SSF48452">
    <property type="entry name" value="TPR-like"/>
    <property type="match status" value="1"/>
</dbReference>
<dbReference type="Pfam" id="PF12895">
    <property type="entry name" value="ANAPC3"/>
    <property type="match status" value="1"/>
</dbReference>
<feature type="repeat" description="TPR" evidence="3">
    <location>
        <begin position="215"/>
        <end position="248"/>
    </location>
</feature>
<gene>
    <name evidence="5" type="ORF">B6N60_00901</name>
</gene>
<sequence length="849" mass="98166">MDIHQLKIQADIYLQQGEFVKAISLYEQRIGLSPDLLDSYLYLGLCWLLIGDEYRANEIWLSIFDKTDFDVLEPELTKFILVLKTQAHAYLSDLKPEIAQRIYEVIIDWDTSDAEVYYHLGQAVSMQGNLELSITYWETASILQQSWFEPYLQLAITWQKLLNFPSAIECYQQVIQTSPNNWVYYQLGLCYTHISEWKLAIDCFEKSIQFQDDYAPAYSDLGVSLIYKGNFNQGIEYLKTAIQLQSKISLWQNNFHLNTPGVAFLKSLIDDSYQTEDTYWHFSQLVELSNQEIYQDLLHKIIEINPENSNASLALSKVLLKDNQPTAAIEILNKITNHPEVDYLLGQFYLQLKDYQQAIVYLTNYITSNPQLNDPYYLLGIAHFQAGDINQAIATLKKQVELGSKSPLNLAYLGFLLAHQQQFAAANQYFQQAININSSVSEFIDNLINVLPENTRLNYHLEPSHLQIVDPPREFYESTAQWIGNDTPSQATYHRIYPEIDIDLNYPQSLDNFLHFSFRFEKTIKLPASFVVKIPQGQFWLSADQTQSLVMTDPSHFLADISPDYPILSPQHPDKHPSHHGVFAINKLPPIHKIEGKVAVLAGLSNHVYFHWMLDVLPRLELLKLDLKLAEIDYFIVDNRLQFQQETLTTLQIPEEKQLQINSLHHLQATELIIPSFPGCVAWMPKWTCDFLKQNFLKTEHHQFISPQKKIYITRKLAKSRRVINEDELLALLQIYGFQPVILESMSVAEQAALFAQAEIVISPHGSGLTNLVFCQPGTKVIELFSPNYVYHCYWWISNLVGLDYYYLIGETLPGWHLQHLIYPQNFAEDMMININDVSKILQLADIRK</sequence>
<dbReference type="RefSeq" id="WP_190603005.1">
    <property type="nucleotide sequence ID" value="NZ_CP021056.1"/>
</dbReference>
<dbReference type="KEGG" id="rsin:B6N60_00901"/>
<evidence type="ECO:0000259" key="4">
    <source>
        <dbReference type="Pfam" id="PF04577"/>
    </source>
</evidence>
<feature type="repeat" description="TPR" evidence="3">
    <location>
        <begin position="181"/>
        <end position="214"/>
    </location>
</feature>
<name>A0A975T501_9NOST</name>
<dbReference type="PANTHER" id="PTHR44943:SF8">
    <property type="entry name" value="TPR REPEAT-CONTAINING PROTEIN MJ0263"/>
    <property type="match status" value="1"/>
</dbReference>
<accession>A0A975T501</accession>
<dbReference type="PANTHER" id="PTHR44943">
    <property type="entry name" value="CELLULOSE SYNTHASE OPERON PROTEIN C"/>
    <property type="match status" value="1"/>
</dbReference>
<keyword evidence="1" id="KW-0677">Repeat</keyword>
<dbReference type="InterPro" id="IPR019734">
    <property type="entry name" value="TPR_rpt"/>
</dbReference>
<dbReference type="AlphaFoldDB" id="A0A975T501"/>
<dbReference type="Pfam" id="PF13181">
    <property type="entry name" value="TPR_8"/>
    <property type="match status" value="2"/>
</dbReference>
<dbReference type="Gene3D" id="1.25.40.10">
    <property type="entry name" value="Tetratricopeptide repeat domain"/>
    <property type="match status" value="4"/>
</dbReference>
<dbReference type="SUPFAM" id="SSF81901">
    <property type="entry name" value="HCP-like"/>
    <property type="match status" value="1"/>
</dbReference>
<keyword evidence="6" id="KW-1185">Reference proteome</keyword>
<evidence type="ECO:0000313" key="5">
    <source>
        <dbReference type="EMBL" id="QXE22219.1"/>
    </source>
</evidence>
<evidence type="ECO:0000256" key="2">
    <source>
        <dbReference type="ARBA" id="ARBA00022803"/>
    </source>
</evidence>
<evidence type="ECO:0000313" key="6">
    <source>
        <dbReference type="Proteomes" id="UP000683511"/>
    </source>
</evidence>
<dbReference type="InterPro" id="IPR049625">
    <property type="entry name" value="Glyco_transf_61_cat"/>
</dbReference>
<proteinExistence type="predicted"/>
<dbReference type="InterPro" id="IPR011990">
    <property type="entry name" value="TPR-like_helical_dom_sf"/>
</dbReference>
<dbReference type="EMBL" id="CP021056">
    <property type="protein sequence ID" value="QXE22219.1"/>
    <property type="molecule type" value="Genomic_DNA"/>
</dbReference>
<dbReference type="Pfam" id="PF13176">
    <property type="entry name" value="TPR_7"/>
    <property type="match status" value="1"/>
</dbReference>
<organism evidence="5 6">
    <name type="scientific">Richelia sinica FACHB-800</name>
    <dbReference type="NCBI Taxonomy" id="1357546"/>
    <lineage>
        <taxon>Bacteria</taxon>
        <taxon>Bacillati</taxon>
        <taxon>Cyanobacteriota</taxon>
        <taxon>Cyanophyceae</taxon>
        <taxon>Nostocales</taxon>
        <taxon>Nostocaceae</taxon>
        <taxon>Richelia</taxon>
    </lineage>
</organism>
<dbReference type="GO" id="GO:0016757">
    <property type="term" value="F:glycosyltransferase activity"/>
    <property type="evidence" value="ECO:0007669"/>
    <property type="project" value="InterPro"/>
</dbReference>
<dbReference type="Proteomes" id="UP000683511">
    <property type="component" value="Chromosome"/>
</dbReference>
<feature type="domain" description="Glycosyltransferase 61 catalytic" evidence="4">
    <location>
        <begin position="609"/>
        <end position="782"/>
    </location>
</feature>
<dbReference type="Pfam" id="PF04577">
    <property type="entry name" value="Glyco_transf_61"/>
    <property type="match status" value="1"/>
</dbReference>
<reference evidence="5" key="1">
    <citation type="submission" date="2017-04" db="EMBL/GenBank/DDBJ databases">
        <title>Genome deletions in a multicellular cyanobacterial endosymbiont for morphological adaptation in marine diatoms.</title>
        <authorList>
            <person name="Wang Y."/>
            <person name="Gao H."/>
            <person name="Li R."/>
            <person name="Xu X."/>
        </authorList>
    </citation>
    <scope>NUCLEOTIDE SEQUENCE</scope>
    <source>
        <strain evidence="5">FACHB 800</strain>
    </source>
</reference>
<evidence type="ECO:0000256" key="1">
    <source>
        <dbReference type="ARBA" id="ARBA00022737"/>
    </source>
</evidence>
<dbReference type="SMART" id="SM00028">
    <property type="entry name" value="TPR"/>
    <property type="match status" value="8"/>
</dbReference>
<dbReference type="PROSITE" id="PS50005">
    <property type="entry name" value="TPR"/>
    <property type="match status" value="4"/>
</dbReference>
<evidence type="ECO:0000256" key="3">
    <source>
        <dbReference type="PROSITE-ProRule" id="PRU00339"/>
    </source>
</evidence>
<feature type="repeat" description="TPR" evidence="3">
    <location>
        <begin position="373"/>
        <end position="406"/>
    </location>
</feature>
<feature type="repeat" description="TPR" evidence="3">
    <location>
        <begin position="339"/>
        <end position="372"/>
    </location>
</feature>
<keyword evidence="2 3" id="KW-0802">TPR repeat</keyword>
<protein>
    <submittedName>
        <fullName evidence="5">Tetratricopeptide TPR_2</fullName>
    </submittedName>
</protein>
<dbReference type="InterPro" id="IPR051685">
    <property type="entry name" value="Ycf3/AcsC/BcsC/TPR_MFPF"/>
</dbReference>